<dbReference type="VEuPathDB" id="MicrosporidiaDB:H312_00934"/>
<dbReference type="PANTHER" id="PTHR24068">
    <property type="entry name" value="UBIQUITIN-CONJUGATING ENZYME E2"/>
    <property type="match status" value="1"/>
</dbReference>
<reference evidence="6 7" key="2">
    <citation type="submission" date="2014-03" db="EMBL/GenBank/DDBJ databases">
        <title>The Genome Sequence of Anncaliia algerae insect isolate PRA339.</title>
        <authorList>
            <consortium name="The Broad Institute Genome Sequencing Platform"/>
            <consortium name="The Broad Institute Genome Sequencing Center for Infectious Disease"/>
            <person name="Cuomo C."/>
            <person name="Becnel J."/>
            <person name="Sanscrainte N."/>
            <person name="Walker B."/>
            <person name="Young S.K."/>
            <person name="Zeng Q."/>
            <person name="Gargeya S."/>
            <person name="Fitzgerald M."/>
            <person name="Haas B."/>
            <person name="Abouelleil A."/>
            <person name="Alvarado L."/>
            <person name="Arachchi H.M."/>
            <person name="Berlin A.M."/>
            <person name="Chapman S.B."/>
            <person name="Dewar J."/>
            <person name="Goldberg J."/>
            <person name="Griggs A."/>
            <person name="Gujja S."/>
            <person name="Hansen M."/>
            <person name="Howarth C."/>
            <person name="Imamovic A."/>
            <person name="Larimer J."/>
            <person name="McCowan C."/>
            <person name="Murphy C."/>
            <person name="Neiman D."/>
            <person name="Pearson M."/>
            <person name="Priest M."/>
            <person name="Roberts A."/>
            <person name="Saif S."/>
            <person name="Shea T."/>
            <person name="Sisk P."/>
            <person name="Sykes S."/>
            <person name="Wortman J."/>
            <person name="Nusbaum C."/>
            <person name="Birren B."/>
        </authorList>
    </citation>
    <scope>NUCLEOTIDE SEQUENCE [LARGE SCALE GENOMIC DNA]</scope>
    <source>
        <strain evidence="6 7">PRA339</strain>
    </source>
</reference>
<dbReference type="HOGENOM" id="CLU_030988_6_2_1"/>
<dbReference type="GO" id="GO:0045116">
    <property type="term" value="P:protein neddylation"/>
    <property type="evidence" value="ECO:0007669"/>
    <property type="project" value="EnsemblFungi"/>
</dbReference>
<evidence type="ECO:0000259" key="5">
    <source>
        <dbReference type="PROSITE" id="PS50127"/>
    </source>
</evidence>
<comment type="similarity">
    <text evidence="4">Belongs to the ubiquitin-conjugating enzyme family.</text>
</comment>
<dbReference type="OrthoDB" id="10249039at2759"/>
<evidence type="ECO:0000313" key="6">
    <source>
        <dbReference type="EMBL" id="KCZ81610.1"/>
    </source>
</evidence>
<protein>
    <recommendedName>
        <fullName evidence="5">UBC core domain-containing protein</fullName>
    </recommendedName>
</protein>
<dbReference type="PROSITE" id="PS00183">
    <property type="entry name" value="UBC_1"/>
    <property type="match status" value="1"/>
</dbReference>
<keyword evidence="1" id="KW-0808">Transferase</keyword>
<name>A0A059F355_9MICR</name>
<feature type="active site" description="Glycyl thioester intermediate" evidence="3">
    <location>
        <position position="82"/>
    </location>
</feature>
<dbReference type="InterPro" id="IPR023313">
    <property type="entry name" value="UBQ-conjugating_AS"/>
</dbReference>
<keyword evidence="4" id="KW-0067">ATP-binding</keyword>
<evidence type="ECO:0000256" key="1">
    <source>
        <dbReference type="ARBA" id="ARBA00022679"/>
    </source>
</evidence>
<evidence type="ECO:0000256" key="2">
    <source>
        <dbReference type="ARBA" id="ARBA00022786"/>
    </source>
</evidence>
<evidence type="ECO:0000256" key="3">
    <source>
        <dbReference type="PROSITE-ProRule" id="PRU10133"/>
    </source>
</evidence>
<feature type="domain" description="UBC core" evidence="5">
    <location>
        <begin position="1"/>
        <end position="144"/>
    </location>
</feature>
<dbReference type="PROSITE" id="PS50127">
    <property type="entry name" value="UBC_2"/>
    <property type="match status" value="1"/>
</dbReference>
<keyword evidence="4" id="KW-0547">Nucleotide-binding</keyword>
<dbReference type="Pfam" id="PF00179">
    <property type="entry name" value="UQ_con"/>
    <property type="match status" value="1"/>
</dbReference>
<dbReference type="InterPro" id="IPR000608">
    <property type="entry name" value="UBC"/>
</dbReference>
<dbReference type="Proteomes" id="UP000030655">
    <property type="component" value="Unassembled WGS sequence"/>
</dbReference>
<sequence length="145" mass="17092">MSLFARYRLKNELATISLPLNTELQEIDEFKLEYSIQSPSNLYKNKYTFAINIPRDYPFDSPKVHCLDKIFHPNIDEDGNVCLEFLRHNWTSAMGISWIIYGIYLFFADPEGKDALNIKAGDLLLKNKESFEKIVREYENERFNK</sequence>
<dbReference type="GO" id="GO:0005524">
    <property type="term" value="F:ATP binding"/>
    <property type="evidence" value="ECO:0007669"/>
    <property type="project" value="UniProtKB-UniRule"/>
</dbReference>
<dbReference type="SMART" id="SM00212">
    <property type="entry name" value="UBCc"/>
    <property type="match status" value="1"/>
</dbReference>
<accession>A0A059F355</accession>
<dbReference type="AlphaFoldDB" id="A0A059F355"/>
<dbReference type="EMBL" id="KK365139">
    <property type="protein sequence ID" value="KCZ81610.1"/>
    <property type="molecule type" value="Genomic_DNA"/>
</dbReference>
<dbReference type="CDD" id="cd23794">
    <property type="entry name" value="UBCc_UBE2F_UBE2M"/>
    <property type="match status" value="1"/>
</dbReference>
<gene>
    <name evidence="6" type="ORF">H312_00934</name>
</gene>
<evidence type="ECO:0000313" key="7">
    <source>
        <dbReference type="Proteomes" id="UP000030655"/>
    </source>
</evidence>
<dbReference type="Gene3D" id="3.10.110.10">
    <property type="entry name" value="Ubiquitin Conjugating Enzyme"/>
    <property type="match status" value="1"/>
</dbReference>
<dbReference type="STRING" id="1288291.A0A059F355"/>
<dbReference type="SUPFAM" id="SSF54495">
    <property type="entry name" value="UBC-like"/>
    <property type="match status" value="1"/>
</dbReference>
<keyword evidence="2 4" id="KW-0833">Ubl conjugation pathway</keyword>
<dbReference type="InterPro" id="IPR016135">
    <property type="entry name" value="UBQ-conjugating_enzyme/RWD"/>
</dbReference>
<evidence type="ECO:0000256" key="4">
    <source>
        <dbReference type="RuleBase" id="RU362109"/>
    </source>
</evidence>
<proteinExistence type="inferred from homology"/>
<dbReference type="GO" id="GO:0019788">
    <property type="term" value="F:NEDD8 transferase activity"/>
    <property type="evidence" value="ECO:0007669"/>
    <property type="project" value="EnsemblFungi"/>
</dbReference>
<reference evidence="7" key="1">
    <citation type="submission" date="2013-02" db="EMBL/GenBank/DDBJ databases">
        <authorList>
            <consortium name="The Broad Institute Genome Sequencing Platform"/>
            <person name="Cuomo C."/>
            <person name="Becnel J."/>
            <person name="Sanscrainte N."/>
            <person name="Walker B."/>
            <person name="Young S.K."/>
            <person name="Zeng Q."/>
            <person name="Gargeya S."/>
            <person name="Fitzgerald M."/>
            <person name="Haas B."/>
            <person name="Abouelleil A."/>
            <person name="Alvarado L."/>
            <person name="Arachchi H.M."/>
            <person name="Berlin A.M."/>
            <person name="Chapman S.B."/>
            <person name="Dewar J."/>
            <person name="Goldberg J."/>
            <person name="Griggs A."/>
            <person name="Gujja S."/>
            <person name="Hansen M."/>
            <person name="Howarth C."/>
            <person name="Imamovic A."/>
            <person name="Larimer J."/>
            <person name="McCowan C."/>
            <person name="Murphy C."/>
            <person name="Neiman D."/>
            <person name="Pearson M."/>
            <person name="Priest M."/>
            <person name="Roberts A."/>
            <person name="Saif S."/>
            <person name="Shea T."/>
            <person name="Sisk P."/>
            <person name="Sykes S."/>
            <person name="Wortman J."/>
            <person name="Nusbaum C."/>
            <person name="Birren B."/>
        </authorList>
    </citation>
    <scope>NUCLEOTIDE SEQUENCE [LARGE SCALE GENOMIC DNA]</scope>
    <source>
        <strain evidence="7">PRA339</strain>
    </source>
</reference>
<organism evidence="6 7">
    <name type="scientific">Anncaliia algerae PRA339</name>
    <dbReference type="NCBI Taxonomy" id="1288291"/>
    <lineage>
        <taxon>Eukaryota</taxon>
        <taxon>Fungi</taxon>
        <taxon>Fungi incertae sedis</taxon>
        <taxon>Microsporidia</taxon>
        <taxon>Tubulinosematoidea</taxon>
        <taxon>Tubulinosematidae</taxon>
        <taxon>Anncaliia</taxon>
    </lineage>
</organism>
<keyword evidence="7" id="KW-1185">Reference proteome</keyword>